<dbReference type="AlphaFoldDB" id="A0A9D1D4K9"/>
<reference evidence="1" key="2">
    <citation type="journal article" date="2021" name="PeerJ">
        <title>Extensive microbial diversity within the chicken gut microbiome revealed by metagenomics and culture.</title>
        <authorList>
            <person name="Gilroy R."/>
            <person name="Ravi A."/>
            <person name="Getino M."/>
            <person name="Pursley I."/>
            <person name="Horton D.L."/>
            <person name="Alikhan N.F."/>
            <person name="Baker D."/>
            <person name="Gharbi K."/>
            <person name="Hall N."/>
            <person name="Watson M."/>
            <person name="Adriaenssens E.M."/>
            <person name="Foster-Nyarko E."/>
            <person name="Jarju S."/>
            <person name="Secka A."/>
            <person name="Antonio M."/>
            <person name="Oren A."/>
            <person name="Chaudhuri R.R."/>
            <person name="La Ragione R."/>
            <person name="Hildebrand F."/>
            <person name="Pallen M.J."/>
        </authorList>
    </citation>
    <scope>NUCLEOTIDE SEQUENCE</scope>
    <source>
        <strain evidence="1">CHK180-2868</strain>
    </source>
</reference>
<sequence length="254" mass="27901">MERKPVVLIAPEDVNDAFGNVFIMEKEYGRCIREAGGVPVGAGDFRAVETYAEYADALLIPGGPDIHMARYGQYFTDSSEIASFSNTRDDLDFALCEAFLKAKKPVFGIGRGAQVINVALGGTLIRNIKPHLTADCGVTDFFGNTYSVLDGTPGVFTHKNGVHKITLEQNSRLAKVLGTETMVNSFHHQAAYKLGEGLRAAAYSEDGVIEAFEHEFMPVIGIQWHPEHESDGFQRDVSVFRMFVSMIGEGRHHA</sequence>
<evidence type="ECO:0000313" key="1">
    <source>
        <dbReference type="EMBL" id="HIR04847.1"/>
    </source>
</evidence>
<dbReference type="GO" id="GO:0033969">
    <property type="term" value="F:gamma-glutamyl-gamma-aminobutyrate hydrolase activity"/>
    <property type="evidence" value="ECO:0007669"/>
    <property type="project" value="TreeGrafter"/>
</dbReference>
<accession>A0A9D1D4K9</accession>
<dbReference type="Pfam" id="PF07722">
    <property type="entry name" value="Peptidase_C26"/>
    <property type="match status" value="1"/>
</dbReference>
<gene>
    <name evidence="1" type="ORF">IAB28_02630</name>
</gene>
<dbReference type="InterPro" id="IPR029062">
    <property type="entry name" value="Class_I_gatase-like"/>
</dbReference>
<name>A0A9D1D4K9_9FIRM</name>
<dbReference type="PROSITE" id="PS51273">
    <property type="entry name" value="GATASE_TYPE_1"/>
    <property type="match status" value="1"/>
</dbReference>
<dbReference type="SUPFAM" id="SSF52317">
    <property type="entry name" value="Class I glutamine amidotransferase-like"/>
    <property type="match status" value="1"/>
</dbReference>
<dbReference type="GO" id="GO:0005829">
    <property type="term" value="C:cytosol"/>
    <property type="evidence" value="ECO:0007669"/>
    <property type="project" value="TreeGrafter"/>
</dbReference>
<evidence type="ECO:0000313" key="2">
    <source>
        <dbReference type="Proteomes" id="UP000824250"/>
    </source>
</evidence>
<dbReference type="PANTHER" id="PTHR43235">
    <property type="entry name" value="GLUTAMINE AMIDOTRANSFERASE PB2B2.05-RELATED"/>
    <property type="match status" value="1"/>
</dbReference>
<dbReference type="InterPro" id="IPR011697">
    <property type="entry name" value="Peptidase_C26"/>
</dbReference>
<keyword evidence="1" id="KW-0378">Hydrolase</keyword>
<dbReference type="Proteomes" id="UP000824250">
    <property type="component" value="Unassembled WGS sequence"/>
</dbReference>
<proteinExistence type="predicted"/>
<dbReference type="InterPro" id="IPR044668">
    <property type="entry name" value="PuuD-like"/>
</dbReference>
<dbReference type="GO" id="GO:0006598">
    <property type="term" value="P:polyamine catabolic process"/>
    <property type="evidence" value="ECO:0007669"/>
    <property type="project" value="TreeGrafter"/>
</dbReference>
<dbReference type="PANTHER" id="PTHR43235:SF1">
    <property type="entry name" value="GLUTAMINE AMIDOTRANSFERASE PB2B2.05-RELATED"/>
    <property type="match status" value="1"/>
</dbReference>
<dbReference type="EMBL" id="DVGC01000012">
    <property type="protein sequence ID" value="HIR04847.1"/>
    <property type="molecule type" value="Genomic_DNA"/>
</dbReference>
<comment type="caution">
    <text evidence="1">The sequence shown here is derived from an EMBL/GenBank/DDBJ whole genome shotgun (WGS) entry which is preliminary data.</text>
</comment>
<protein>
    <submittedName>
        <fullName evidence="1">Gamma-glutamyl-gamma-aminobutyrate hydrolase family protein</fullName>
    </submittedName>
</protein>
<organism evidence="1 2">
    <name type="scientific">Candidatus Copromonas faecavium</name>
    <name type="common">nom. illeg.</name>
    <dbReference type="NCBI Taxonomy" id="2840740"/>
    <lineage>
        <taxon>Bacteria</taxon>
        <taxon>Bacillati</taxon>
        <taxon>Bacillota</taxon>
        <taxon>Clostridia</taxon>
        <taxon>Lachnospirales</taxon>
        <taxon>Lachnospiraceae</taxon>
        <taxon>Candidatus Copromonas (nom. illeg.)</taxon>
    </lineage>
</organism>
<dbReference type="Gene3D" id="3.40.50.880">
    <property type="match status" value="1"/>
</dbReference>
<reference evidence="1" key="1">
    <citation type="submission" date="2020-10" db="EMBL/GenBank/DDBJ databases">
        <authorList>
            <person name="Gilroy R."/>
        </authorList>
    </citation>
    <scope>NUCLEOTIDE SEQUENCE</scope>
    <source>
        <strain evidence="1">CHK180-2868</strain>
    </source>
</reference>